<gene>
    <name evidence="2" type="ORF">FOB72_32040</name>
</gene>
<dbReference type="OrthoDB" id="8781027at2"/>
<feature type="compositionally biased region" description="Basic and acidic residues" evidence="1">
    <location>
        <begin position="19"/>
        <end position="31"/>
    </location>
</feature>
<dbReference type="Proteomes" id="UP000322822">
    <property type="component" value="Chromosome 2"/>
</dbReference>
<sequence>MTRTPTPMPPVRIVPASTSEDRAAADAQAREAGNRFRRMLDAQQRRAAAAVMPSGGVWHEPMSDPAPTLAEPPRHALEALWADARQHADREPRPAPEERDAEAAEPSHGGGKPDETSHSAGAPLRGEARESGLASGAADPSSGGDARESGLASGAADASSGGDARESGLASGAAGVPSRDGLGGIVKPAGLVGGRFVDRSVAQFARQRPPLPPLAAPRAGARGSNPDSDAHDRGPRTFPPTFVTQLERDVVEFCGAGDLLSDGSARTVTITPDPRVLPDTQLTMTISPDALSLRFHSESAQSRELLCLHGDTLKSRLALRTGRTVDLAIVSA</sequence>
<dbReference type="EMBL" id="CP044067">
    <property type="protein sequence ID" value="QET06516.1"/>
    <property type="molecule type" value="Genomic_DNA"/>
</dbReference>
<name>A0A5P2HER3_9BURK</name>
<accession>A0A5P2HER3</accession>
<proteinExistence type="predicted"/>
<feature type="region of interest" description="Disordered" evidence="1">
    <location>
        <begin position="1"/>
        <end position="31"/>
    </location>
</feature>
<dbReference type="AlphaFoldDB" id="A0A5P2HER3"/>
<dbReference type="RefSeq" id="WP_150377233.1">
    <property type="nucleotide sequence ID" value="NZ_CP044067.1"/>
</dbReference>
<feature type="compositionally biased region" description="Pro residues" evidence="1">
    <location>
        <begin position="1"/>
        <end position="12"/>
    </location>
</feature>
<organism evidence="2 3">
    <name type="scientific">Cupriavidus pauculus</name>
    <dbReference type="NCBI Taxonomy" id="82633"/>
    <lineage>
        <taxon>Bacteria</taxon>
        <taxon>Pseudomonadati</taxon>
        <taxon>Pseudomonadota</taxon>
        <taxon>Betaproteobacteria</taxon>
        <taxon>Burkholderiales</taxon>
        <taxon>Burkholderiaceae</taxon>
        <taxon>Cupriavidus</taxon>
    </lineage>
</organism>
<reference evidence="2 3" key="1">
    <citation type="submission" date="2019-09" db="EMBL/GenBank/DDBJ databases">
        <title>FDA dAtabase for Regulatory Grade micrObial Sequences (FDA-ARGOS): Supporting development and validation of Infectious Disease Dx tests.</title>
        <authorList>
            <person name="Sciortino C."/>
            <person name="Tallon L."/>
            <person name="Sadzewicz L."/>
            <person name="Vavikolanu K."/>
            <person name="Mehta A."/>
            <person name="Aluvathingal J."/>
            <person name="Nadendla S."/>
            <person name="Nandy P."/>
            <person name="Geyer C."/>
            <person name="Yan Y."/>
            <person name="Sichtig H."/>
        </authorList>
    </citation>
    <scope>NUCLEOTIDE SEQUENCE [LARGE SCALE GENOMIC DNA]</scope>
    <source>
        <strain evidence="2 3">FDAARGOS_664</strain>
    </source>
</reference>
<feature type="compositionally biased region" description="Basic and acidic residues" evidence="1">
    <location>
        <begin position="84"/>
        <end position="102"/>
    </location>
</feature>
<feature type="region of interest" description="Disordered" evidence="1">
    <location>
        <begin position="205"/>
        <end position="235"/>
    </location>
</feature>
<evidence type="ECO:0000313" key="3">
    <source>
        <dbReference type="Proteomes" id="UP000322822"/>
    </source>
</evidence>
<evidence type="ECO:0008006" key="4">
    <source>
        <dbReference type="Google" id="ProtNLM"/>
    </source>
</evidence>
<dbReference type="InterPro" id="IPR013390">
    <property type="entry name" value="T3SS_HpaP"/>
</dbReference>
<feature type="region of interest" description="Disordered" evidence="1">
    <location>
        <begin position="45"/>
        <end position="182"/>
    </location>
</feature>
<protein>
    <recommendedName>
        <fullName evidence="4">Type III secretion protein HpaP</fullName>
    </recommendedName>
</protein>
<dbReference type="Pfam" id="PF09483">
    <property type="entry name" value="HpaP"/>
    <property type="match status" value="1"/>
</dbReference>
<evidence type="ECO:0000256" key="1">
    <source>
        <dbReference type="SAM" id="MobiDB-lite"/>
    </source>
</evidence>
<evidence type="ECO:0000313" key="2">
    <source>
        <dbReference type="EMBL" id="QET06516.1"/>
    </source>
</evidence>
<feature type="compositionally biased region" description="Low complexity" evidence="1">
    <location>
        <begin position="149"/>
        <end position="162"/>
    </location>
</feature>